<dbReference type="EMBL" id="MU154596">
    <property type="protein sequence ID" value="KAF9492750.1"/>
    <property type="molecule type" value="Genomic_DNA"/>
</dbReference>
<evidence type="ECO:0000313" key="1">
    <source>
        <dbReference type="EMBL" id="KAF9492750.1"/>
    </source>
</evidence>
<dbReference type="OrthoDB" id="2903815at2759"/>
<keyword evidence="2" id="KW-1185">Reference proteome</keyword>
<dbReference type="AlphaFoldDB" id="A0A9P5ZU52"/>
<proteinExistence type="predicted"/>
<sequence length="467" mass="53822">MSQRGYIEDTHWDLLVASQLLKPRTSKVGTWEFLSTNMETQESVFEKEYGNINTWYSTCGIPVFQYPKVQLRVQAWDIRGWEIRGLNQVKSDVLPEPRNFLTFRNDLGISEHRNSPLRVKENPTSPRGTGFLPLLHWEVECANVKTSIIGVSKLEVVEVHPSQGHAIPSTLHFNVVDVFVDQQNQPHTPKLPVEIDNILKMTVYPSLYFPQEPILDPVEFVWLSQEPLVTAVTRLEQGSESARIEQYPIWKENVKQEIEGHSYWVRHIVDWLAFVTGGIELSTGAQAIEVFIDCMWLRHIGQDENACKRLHQAQQDFLELPIPSKFNNGRLDKEEEEPDVEIKVEPIDLSELRLGSASEFLQLHWEQTMPANWKKTIREDPETQYLVCRQWSESLAIFFSETNEPGFSESQAAIEALRQMRKITTTTWSQPSWQAAVKTSGLSEVVIDICKLSKQLDIQFPHVIETF</sequence>
<organism evidence="1 2">
    <name type="scientific">Pleurotus eryngii</name>
    <name type="common">Boletus of the steppes</name>
    <dbReference type="NCBI Taxonomy" id="5323"/>
    <lineage>
        <taxon>Eukaryota</taxon>
        <taxon>Fungi</taxon>
        <taxon>Dikarya</taxon>
        <taxon>Basidiomycota</taxon>
        <taxon>Agaricomycotina</taxon>
        <taxon>Agaricomycetes</taxon>
        <taxon>Agaricomycetidae</taxon>
        <taxon>Agaricales</taxon>
        <taxon>Pleurotineae</taxon>
        <taxon>Pleurotaceae</taxon>
        <taxon>Pleurotus</taxon>
    </lineage>
</organism>
<reference evidence="1" key="1">
    <citation type="submission" date="2020-11" db="EMBL/GenBank/DDBJ databases">
        <authorList>
            <consortium name="DOE Joint Genome Institute"/>
            <person name="Ahrendt S."/>
            <person name="Riley R."/>
            <person name="Andreopoulos W."/>
            <person name="Labutti K."/>
            <person name="Pangilinan J."/>
            <person name="Ruiz-Duenas F.J."/>
            <person name="Barrasa J.M."/>
            <person name="Sanchez-Garcia M."/>
            <person name="Camarero S."/>
            <person name="Miyauchi S."/>
            <person name="Serrano A."/>
            <person name="Linde D."/>
            <person name="Babiker R."/>
            <person name="Drula E."/>
            <person name="Ayuso-Fernandez I."/>
            <person name="Pacheco R."/>
            <person name="Padilla G."/>
            <person name="Ferreira P."/>
            <person name="Barriuso J."/>
            <person name="Kellner H."/>
            <person name="Castanera R."/>
            <person name="Alfaro M."/>
            <person name="Ramirez L."/>
            <person name="Pisabarro A.G."/>
            <person name="Kuo A."/>
            <person name="Tritt A."/>
            <person name="Lipzen A."/>
            <person name="He G."/>
            <person name="Yan M."/>
            <person name="Ng V."/>
            <person name="Cullen D."/>
            <person name="Martin F."/>
            <person name="Rosso M.-N."/>
            <person name="Henrissat B."/>
            <person name="Hibbett D."/>
            <person name="Martinez A.T."/>
            <person name="Grigoriev I.V."/>
        </authorList>
    </citation>
    <scope>NUCLEOTIDE SEQUENCE</scope>
    <source>
        <strain evidence="1">ATCC 90797</strain>
    </source>
</reference>
<name>A0A9P5ZU52_PLEER</name>
<evidence type="ECO:0000313" key="2">
    <source>
        <dbReference type="Proteomes" id="UP000807025"/>
    </source>
</evidence>
<accession>A0A9P5ZU52</accession>
<gene>
    <name evidence="1" type="ORF">BDN71DRAFT_1432996</name>
</gene>
<protein>
    <submittedName>
        <fullName evidence="1">Uncharacterized protein</fullName>
    </submittedName>
</protein>
<comment type="caution">
    <text evidence="1">The sequence shown here is derived from an EMBL/GenBank/DDBJ whole genome shotgun (WGS) entry which is preliminary data.</text>
</comment>
<dbReference type="Proteomes" id="UP000807025">
    <property type="component" value="Unassembled WGS sequence"/>
</dbReference>